<reference evidence="4" key="1">
    <citation type="journal article" date="2019" name="Nat. Commun.">
        <title>The genome of broomcorn millet.</title>
        <authorList>
            <person name="Zou C."/>
            <person name="Miki D."/>
            <person name="Li D."/>
            <person name="Tang Q."/>
            <person name="Xiao L."/>
            <person name="Rajput S."/>
            <person name="Deng P."/>
            <person name="Jia W."/>
            <person name="Huang R."/>
            <person name="Zhang M."/>
            <person name="Sun Y."/>
            <person name="Hu J."/>
            <person name="Fu X."/>
            <person name="Schnable P.S."/>
            <person name="Li F."/>
            <person name="Zhang H."/>
            <person name="Feng B."/>
            <person name="Zhu X."/>
            <person name="Liu R."/>
            <person name="Schnable J.C."/>
            <person name="Zhu J.-K."/>
            <person name="Zhang H."/>
        </authorList>
    </citation>
    <scope>NUCLEOTIDE SEQUENCE [LARGE SCALE GENOMIC DNA]</scope>
</reference>
<dbReference type="EMBL" id="PQIB02000004">
    <property type="protein sequence ID" value="RLN22593.1"/>
    <property type="molecule type" value="Genomic_DNA"/>
</dbReference>
<evidence type="ECO:0000259" key="2">
    <source>
        <dbReference type="Pfam" id="PF13456"/>
    </source>
</evidence>
<dbReference type="OrthoDB" id="691816at2759"/>
<dbReference type="AlphaFoldDB" id="A0A3L6SM27"/>
<protein>
    <recommendedName>
        <fullName evidence="2">RNase H type-1 domain-containing protein</fullName>
    </recommendedName>
</protein>
<organism evidence="3 4">
    <name type="scientific">Panicum miliaceum</name>
    <name type="common">Proso millet</name>
    <name type="synonym">Broomcorn millet</name>
    <dbReference type="NCBI Taxonomy" id="4540"/>
    <lineage>
        <taxon>Eukaryota</taxon>
        <taxon>Viridiplantae</taxon>
        <taxon>Streptophyta</taxon>
        <taxon>Embryophyta</taxon>
        <taxon>Tracheophyta</taxon>
        <taxon>Spermatophyta</taxon>
        <taxon>Magnoliopsida</taxon>
        <taxon>Liliopsida</taxon>
        <taxon>Poales</taxon>
        <taxon>Poaceae</taxon>
        <taxon>PACMAD clade</taxon>
        <taxon>Panicoideae</taxon>
        <taxon>Panicodae</taxon>
        <taxon>Paniceae</taxon>
        <taxon>Panicinae</taxon>
        <taxon>Panicum</taxon>
        <taxon>Panicum sect. Panicum</taxon>
    </lineage>
</organism>
<dbReference type="Proteomes" id="UP000275267">
    <property type="component" value="Unassembled WGS sequence"/>
</dbReference>
<accession>A0A3L6SM27</accession>
<name>A0A3L6SM27_PANMI</name>
<evidence type="ECO:0000313" key="4">
    <source>
        <dbReference type="Proteomes" id="UP000275267"/>
    </source>
</evidence>
<feature type="domain" description="RNase H type-1" evidence="2">
    <location>
        <begin position="204"/>
        <end position="310"/>
    </location>
</feature>
<dbReference type="GO" id="GO:0003676">
    <property type="term" value="F:nucleic acid binding"/>
    <property type="evidence" value="ECO:0007669"/>
    <property type="project" value="InterPro"/>
</dbReference>
<proteinExistence type="predicted"/>
<dbReference type="GO" id="GO:0004523">
    <property type="term" value="F:RNA-DNA hybrid ribonuclease activity"/>
    <property type="evidence" value="ECO:0007669"/>
    <property type="project" value="InterPro"/>
</dbReference>
<evidence type="ECO:0000313" key="3">
    <source>
        <dbReference type="EMBL" id="RLN22593.1"/>
    </source>
</evidence>
<feature type="compositionally biased region" description="Polar residues" evidence="1">
    <location>
        <begin position="179"/>
        <end position="192"/>
    </location>
</feature>
<gene>
    <name evidence="3" type="ORF">C2845_PM07G05840</name>
</gene>
<dbReference type="InterPro" id="IPR002156">
    <property type="entry name" value="RNaseH_domain"/>
</dbReference>
<comment type="caution">
    <text evidence="3">The sequence shown here is derived from an EMBL/GenBank/DDBJ whole genome shotgun (WGS) entry which is preliminary data.</text>
</comment>
<feature type="region of interest" description="Disordered" evidence="1">
    <location>
        <begin position="172"/>
        <end position="196"/>
    </location>
</feature>
<evidence type="ECO:0000256" key="1">
    <source>
        <dbReference type="SAM" id="MobiDB-lite"/>
    </source>
</evidence>
<sequence>MRREREPEEMIQVMARESSASASDQWAADGLPLILCTDCGRRNVVRRRSKQEWSIGKVFYCYPLHKMKKIHFVNQDIIGRFPDYVSSRTLMMVLFRCREDQWRSILNSLVGDRTVVLLDWAEDPKATKLEVLFRDNGLMLPPQSGTTSDPVIYKAECDASFYTHGKSPLDKLKPRKSQLVGNEGQTSVQKTGPESDRAGTAAVASFLWKHGNLLEVLVAKDKQCVGSQHAEAVALLSILKRGREHGIDSLDVVTDCEENQQIFMGARLPSMSEHPDTCMAFIQASKEYTICKCIWEPREMLSHVNDVARAAFCSQQVDLKEVLEERASRFWGMPFVRVKQNRNKTIEKLGKVLVNREKILCASTYYIPVPDNGHKADAFEGLLDVLNPSFVVVLVTSYESACNVKCILSPAYSCAVWEGGTQIGQNDDCSNTRRSAYILDNRCVVPYFCSEKTLVVVYDSLPNVQYNSSQDLTSVIPVHLVCSGETLPFGAKEVDPLLFGFFRYPITSGVVLKAKADNSDYVDGYSDEK</sequence>
<dbReference type="Pfam" id="PF13456">
    <property type="entry name" value="RVT_3"/>
    <property type="match status" value="1"/>
</dbReference>
<keyword evidence="4" id="KW-1185">Reference proteome</keyword>